<dbReference type="RefSeq" id="XP_018738830.1">
    <property type="nucleotide sequence ID" value="XM_018883975.1"/>
</dbReference>
<organism evidence="8 9">
    <name type="scientific">Malassezia sympodialis (strain ATCC 42132)</name>
    <name type="common">Atopic eczema-associated yeast</name>
    <dbReference type="NCBI Taxonomy" id="1230383"/>
    <lineage>
        <taxon>Eukaryota</taxon>
        <taxon>Fungi</taxon>
        <taxon>Dikarya</taxon>
        <taxon>Basidiomycota</taxon>
        <taxon>Ustilaginomycotina</taxon>
        <taxon>Malasseziomycetes</taxon>
        <taxon>Malasseziales</taxon>
        <taxon>Malasseziaceae</taxon>
        <taxon>Malassezia</taxon>
    </lineage>
</organism>
<dbReference type="HOGENOM" id="CLU_011751_0_1_1"/>
<dbReference type="Pfam" id="PF13432">
    <property type="entry name" value="TPR_16"/>
    <property type="match status" value="2"/>
</dbReference>
<dbReference type="VEuPathDB" id="FungiDB:MSYG_1465"/>
<dbReference type="InterPro" id="IPR019734">
    <property type="entry name" value="TPR_rpt"/>
</dbReference>
<dbReference type="OMA" id="YTHQYAR"/>
<dbReference type="SUPFAM" id="SSF48452">
    <property type="entry name" value="TPR-like"/>
    <property type="match status" value="2"/>
</dbReference>
<feature type="region of interest" description="Disordered" evidence="7">
    <location>
        <begin position="1"/>
        <end position="23"/>
    </location>
</feature>
<gene>
    <name evidence="8" type="ORF">MSYG_1465</name>
</gene>
<evidence type="ECO:0000313" key="8">
    <source>
        <dbReference type="EMBL" id="SHO77125.1"/>
    </source>
</evidence>
<keyword evidence="1" id="KW-0132">Cell division</keyword>
<dbReference type="Gene3D" id="1.25.40.10">
    <property type="entry name" value="Tetratricopeptide repeat domain"/>
    <property type="match status" value="2"/>
</dbReference>
<sequence length="814" mass="88462">MAPRRLASTAHARQPSTEGSPLPRAWQIASSLHADGSLSVVRQDDEASNSGLLDLVPTLGSASGPGMHTPVLGGDQARMPPPILGKQRPRKISRSDAPWTRARARDSLSDASTEASNASVIVHEEPAEKPPAIVVPPTDDAAPSTLPARLRRWMHDAMKQHMYETAIFWGQQVVALEPTELAYNDAYWLAQAYFYTHQYARAEHLLTTPLRCGAVPLDTSAPGATPVGTQGDALQAALEATRANSALPPAIQARRARAGTYTSVTDAAGGAPSEAPPDDGPRRLSRRRKRSPSLTDPFHVSGPACLPIDTEFSRVVVPRDTEAHGPCLVNWSSPCRYLAAQCLVRLGRFHEALELTGEDHTRWTGRASAKTPALDGGLKLSSSVCHLRGQIHLRLEEPWKAKEAFMLALALDVKNYDSFSALLDGCLLGEDELWDFVQSLEYAAQAGSDADAHADLAYVRLMYTARLPKRAQAHAAQAAAARQRLVEQHAALRMNAEVLLSLAEALYQAMRYEDAHAVTSHLLALDPGAMLALPVHIACMHYLPRLHPALFLLAHRLTETHPDSCEAWYAVGTWYASAHRWSEARRYFSKASLLDPRFVPSWIAFGHSFALEGESDQAITAYSTAARKFPDSGLPRLFLGMEHLAQGNRSLAQLFLQSAEEELGHDPLCANERGVALFQSGRVDEAIDCFRAALDAAAETQQPAAAWSAVHLNLGLAYRRVQRDDEARACFLRVLDYDPACASAYIALGLCAHRRGDLADAIGWYHEGLGVDPRDPIGTELLSLALDARVAQGLPPALQHAVDDEDASVSMSLS</sequence>
<dbReference type="GO" id="GO:0031145">
    <property type="term" value="P:anaphase-promoting complex-dependent catabolic process"/>
    <property type="evidence" value="ECO:0007669"/>
    <property type="project" value="TreeGrafter"/>
</dbReference>
<dbReference type="GO" id="GO:0045842">
    <property type="term" value="P:positive regulation of mitotic metaphase/anaphase transition"/>
    <property type="evidence" value="ECO:0007669"/>
    <property type="project" value="TreeGrafter"/>
</dbReference>
<evidence type="ECO:0000256" key="1">
    <source>
        <dbReference type="ARBA" id="ARBA00022618"/>
    </source>
</evidence>
<evidence type="ECO:0000313" key="9">
    <source>
        <dbReference type="Proteomes" id="UP000186303"/>
    </source>
</evidence>
<feature type="region of interest" description="Disordered" evidence="7">
    <location>
        <begin position="51"/>
        <end position="115"/>
    </location>
</feature>
<dbReference type="GO" id="GO:0005680">
    <property type="term" value="C:anaphase-promoting complex"/>
    <property type="evidence" value="ECO:0007669"/>
    <property type="project" value="UniProtKB-ARBA"/>
</dbReference>
<dbReference type="InterPro" id="IPR011990">
    <property type="entry name" value="TPR-like_helical_dom_sf"/>
</dbReference>
<accession>M5E556</accession>
<protein>
    <submittedName>
        <fullName evidence="8">Similar to S.cerevisiae protein CDC16 (Subunit of the anaphase-promoting complex/cyclosome (APC/C))</fullName>
    </submittedName>
</protein>
<evidence type="ECO:0000256" key="3">
    <source>
        <dbReference type="ARBA" id="ARBA00022776"/>
    </source>
</evidence>
<dbReference type="GO" id="GO:0051301">
    <property type="term" value="P:cell division"/>
    <property type="evidence" value="ECO:0007669"/>
    <property type="project" value="UniProtKB-KW"/>
</dbReference>
<keyword evidence="5" id="KW-0802">TPR repeat</keyword>
<evidence type="ECO:0000256" key="5">
    <source>
        <dbReference type="ARBA" id="ARBA00022803"/>
    </source>
</evidence>
<keyword evidence="9" id="KW-1185">Reference proteome</keyword>
<keyword evidence="2" id="KW-0677">Repeat</keyword>
<dbReference type="Pfam" id="PF12895">
    <property type="entry name" value="ANAPC3"/>
    <property type="match status" value="1"/>
</dbReference>
<keyword evidence="6" id="KW-0131">Cell cycle</keyword>
<dbReference type="Proteomes" id="UP000186303">
    <property type="component" value="Chromosome 2"/>
</dbReference>
<evidence type="ECO:0000256" key="2">
    <source>
        <dbReference type="ARBA" id="ARBA00022737"/>
    </source>
</evidence>
<dbReference type="PANTHER" id="PTHR12558:SF9">
    <property type="entry name" value="CELL DIVISION CYCLE PROTEIN 16 HOMOLOG"/>
    <property type="match status" value="1"/>
</dbReference>
<dbReference type="AlphaFoldDB" id="M5E556"/>
<evidence type="ECO:0000256" key="6">
    <source>
        <dbReference type="ARBA" id="ARBA00023306"/>
    </source>
</evidence>
<dbReference type="PROSITE" id="PS50005">
    <property type="entry name" value="TPR"/>
    <property type="match status" value="3"/>
</dbReference>
<dbReference type="SMART" id="SM00028">
    <property type="entry name" value="TPR"/>
    <property type="match status" value="7"/>
</dbReference>
<evidence type="ECO:0000256" key="4">
    <source>
        <dbReference type="ARBA" id="ARBA00022786"/>
    </source>
</evidence>
<keyword evidence="4" id="KW-0833">Ubl conjugation pathway</keyword>
<dbReference type="GO" id="GO:0016567">
    <property type="term" value="P:protein ubiquitination"/>
    <property type="evidence" value="ECO:0007669"/>
    <property type="project" value="TreeGrafter"/>
</dbReference>
<proteinExistence type="predicted"/>
<dbReference type="EMBL" id="LT671822">
    <property type="protein sequence ID" value="SHO77125.1"/>
    <property type="molecule type" value="Genomic_DNA"/>
</dbReference>
<keyword evidence="3" id="KW-0498">Mitosis</keyword>
<dbReference type="KEGG" id="msym:MSY001_0186"/>
<evidence type="ECO:0000256" key="7">
    <source>
        <dbReference type="SAM" id="MobiDB-lite"/>
    </source>
</evidence>
<dbReference type="OrthoDB" id="10006270at2759"/>
<reference evidence="9" key="1">
    <citation type="journal article" date="2017" name="Nucleic Acids Res.">
        <title>Proteogenomics produces comprehensive and highly accurate protein-coding gene annotation in a complete genome assembly of Malassezia sympodialis.</title>
        <authorList>
            <person name="Zhu Y."/>
            <person name="Engstroem P.G."/>
            <person name="Tellgren-Roth C."/>
            <person name="Baudo C.D."/>
            <person name="Kennell J.C."/>
            <person name="Sun S."/>
            <person name="Billmyre R.B."/>
            <person name="Schroeder M.S."/>
            <person name="Andersson A."/>
            <person name="Holm T."/>
            <person name="Sigurgeirsson B."/>
            <person name="Wu G."/>
            <person name="Sankaranarayanan S.R."/>
            <person name="Siddharthan R."/>
            <person name="Sanyal K."/>
            <person name="Lundeberg J."/>
            <person name="Nystedt B."/>
            <person name="Boekhout T."/>
            <person name="Dawson T.L. Jr."/>
            <person name="Heitman J."/>
            <person name="Scheynius A."/>
            <person name="Lehtioe J."/>
        </authorList>
    </citation>
    <scope>NUCLEOTIDE SEQUENCE [LARGE SCALE GENOMIC DNA]</scope>
    <source>
        <strain evidence="9">ATCC 42132</strain>
    </source>
</reference>
<dbReference type="PANTHER" id="PTHR12558">
    <property type="entry name" value="CELL DIVISION CYCLE 16,23,27"/>
    <property type="match status" value="1"/>
</dbReference>
<name>M5E556_MALS4</name>
<dbReference type="STRING" id="1230383.M5E556"/>
<feature type="region of interest" description="Disordered" evidence="7">
    <location>
        <begin position="258"/>
        <end position="298"/>
    </location>
</feature>
<dbReference type="GO" id="GO:0005737">
    <property type="term" value="C:cytoplasm"/>
    <property type="evidence" value="ECO:0007669"/>
    <property type="project" value="TreeGrafter"/>
</dbReference>